<reference evidence="2" key="1">
    <citation type="journal article" date="2019" name="Int. J. Syst. Evol. Microbiol.">
        <title>The Global Catalogue of Microorganisms (GCM) 10K type strain sequencing project: providing services to taxonomists for standard genome sequencing and annotation.</title>
        <authorList>
            <consortium name="The Broad Institute Genomics Platform"/>
            <consortium name="The Broad Institute Genome Sequencing Center for Infectious Disease"/>
            <person name="Wu L."/>
            <person name="Ma J."/>
        </authorList>
    </citation>
    <scope>NUCLEOTIDE SEQUENCE [LARGE SCALE GENOMIC DNA]</scope>
    <source>
        <strain evidence="2">CGMCC 1.15043</strain>
    </source>
</reference>
<dbReference type="InterPro" id="IPR029062">
    <property type="entry name" value="Class_I_gatase-like"/>
</dbReference>
<evidence type="ECO:0000313" key="2">
    <source>
        <dbReference type="Proteomes" id="UP000615455"/>
    </source>
</evidence>
<name>A0ABQ1F646_9BACL</name>
<keyword evidence="2" id="KW-1185">Reference proteome</keyword>
<accession>A0ABQ1F646</accession>
<proteinExistence type="predicted"/>
<evidence type="ECO:0008006" key="3">
    <source>
        <dbReference type="Google" id="ProtNLM"/>
    </source>
</evidence>
<dbReference type="SUPFAM" id="SSF52317">
    <property type="entry name" value="Class I glutamine amidotransferase-like"/>
    <property type="match status" value="1"/>
</dbReference>
<sequence>MEGKRITAFTDSEEKAAGLDRYMPFLLESKLRQAGSNFAAAPDWSDHFEVDGILITGQNPQSTLSVAKAVITKLNELRIPKHAKELSLNVGLAFFDLFDSL</sequence>
<evidence type="ECO:0000313" key="1">
    <source>
        <dbReference type="EMBL" id="GGA00574.1"/>
    </source>
</evidence>
<gene>
    <name evidence="1" type="ORF">GCM10008018_53600</name>
</gene>
<protein>
    <recommendedName>
        <fullName evidence="3">DJ-1/PfpI domain-containing protein</fullName>
    </recommendedName>
</protein>
<dbReference type="EMBL" id="BMHE01000038">
    <property type="protein sequence ID" value="GGA00574.1"/>
    <property type="molecule type" value="Genomic_DNA"/>
</dbReference>
<organism evidence="1 2">
    <name type="scientific">Paenibacillus marchantiophytorum</name>
    <dbReference type="NCBI Taxonomy" id="1619310"/>
    <lineage>
        <taxon>Bacteria</taxon>
        <taxon>Bacillati</taxon>
        <taxon>Bacillota</taxon>
        <taxon>Bacilli</taxon>
        <taxon>Bacillales</taxon>
        <taxon>Paenibacillaceae</taxon>
        <taxon>Paenibacillus</taxon>
    </lineage>
</organism>
<dbReference type="Proteomes" id="UP000615455">
    <property type="component" value="Unassembled WGS sequence"/>
</dbReference>
<dbReference type="Gene3D" id="3.40.50.880">
    <property type="match status" value="1"/>
</dbReference>
<comment type="caution">
    <text evidence="1">The sequence shown here is derived from an EMBL/GenBank/DDBJ whole genome shotgun (WGS) entry which is preliminary data.</text>
</comment>